<evidence type="ECO:0000313" key="7">
    <source>
        <dbReference type="EMBL" id="KAK3270115.1"/>
    </source>
</evidence>
<evidence type="ECO:0000259" key="6">
    <source>
        <dbReference type="Pfam" id="PF12638"/>
    </source>
</evidence>
<dbReference type="EMBL" id="LGRX02010565">
    <property type="protein sequence ID" value="KAK3270115.1"/>
    <property type="molecule type" value="Genomic_DNA"/>
</dbReference>
<proteinExistence type="inferred from homology"/>
<sequence length="370" mass="40358">MSVVDRVALGTAASRGRKGSLCVQAALGSRRGRRLIVGHEGNFNFRGCALQLSNREASLIRGTCRHKKARHLIRPACRLSLFDAPPFDATKLTIDFTNGTERTGPPPSVTPRRYTLTHNDWNGELLLSIGTKYNADQISGWYTRFLRDEIVAEWHDGCLQIYCHVGGQDQWWLAPGQGIRNSIFNKELLLVLDTIRYADSQFLQQHAGLAEAPTLVHFHATQSELNRTECWGPVECATSCRAVETRPQGATSPSSRSSFVAPCFPTEALVGRSLTCTCSLYNGTLSCGPVVAAATEEKLVASNTEGRQMLPAPEACSAADLKVKPSADNQQLAELASYRVELEAALPDRVEGVELEATTCPESTDQVGRA</sequence>
<reference evidence="7 8" key="1">
    <citation type="journal article" date="2015" name="Genome Biol. Evol.">
        <title>Comparative Genomics of a Bacterivorous Green Alga Reveals Evolutionary Causalities and Consequences of Phago-Mixotrophic Mode of Nutrition.</title>
        <authorList>
            <person name="Burns J.A."/>
            <person name="Paasch A."/>
            <person name="Narechania A."/>
            <person name="Kim E."/>
        </authorList>
    </citation>
    <scope>NUCLEOTIDE SEQUENCE [LARGE SCALE GENOMIC DNA]</scope>
    <source>
        <strain evidence="7 8">PLY_AMNH</strain>
    </source>
</reference>
<keyword evidence="4" id="KW-0934">Plastid</keyword>
<evidence type="ECO:0000256" key="1">
    <source>
        <dbReference type="ARBA" id="ARBA00004229"/>
    </source>
</evidence>
<accession>A0AAE0G243</accession>
<dbReference type="AlphaFoldDB" id="A0AAE0G243"/>
<keyword evidence="5" id="KW-0809">Transit peptide</keyword>
<evidence type="ECO:0000313" key="8">
    <source>
        <dbReference type="Proteomes" id="UP001190700"/>
    </source>
</evidence>
<dbReference type="Proteomes" id="UP001190700">
    <property type="component" value="Unassembled WGS sequence"/>
</dbReference>
<name>A0AAE0G243_9CHLO</name>
<comment type="caution">
    <text evidence="7">The sequence shown here is derived from an EMBL/GenBank/DDBJ whole genome shotgun (WGS) entry which is preliminary data.</text>
</comment>
<evidence type="ECO:0000256" key="4">
    <source>
        <dbReference type="ARBA" id="ARBA00022640"/>
    </source>
</evidence>
<dbReference type="PANTHER" id="PTHR31750">
    <property type="entry name" value="PROTEIN STAY-GREEN 1, CHLOROPLASTIC-RELATED"/>
    <property type="match status" value="1"/>
</dbReference>
<organism evidence="7 8">
    <name type="scientific">Cymbomonas tetramitiformis</name>
    <dbReference type="NCBI Taxonomy" id="36881"/>
    <lineage>
        <taxon>Eukaryota</taxon>
        <taxon>Viridiplantae</taxon>
        <taxon>Chlorophyta</taxon>
        <taxon>Pyramimonadophyceae</taxon>
        <taxon>Pyramimonadales</taxon>
        <taxon>Pyramimonadaceae</taxon>
        <taxon>Cymbomonas</taxon>
    </lineage>
</organism>
<dbReference type="PANTHER" id="PTHR31750:SF4">
    <property type="entry name" value="LP06106P"/>
    <property type="match status" value="1"/>
</dbReference>
<evidence type="ECO:0000256" key="5">
    <source>
        <dbReference type="ARBA" id="ARBA00022946"/>
    </source>
</evidence>
<evidence type="ECO:0000256" key="2">
    <source>
        <dbReference type="ARBA" id="ARBA00009234"/>
    </source>
</evidence>
<dbReference type="Pfam" id="PF12638">
    <property type="entry name" value="Staygreen"/>
    <property type="match status" value="1"/>
</dbReference>
<feature type="domain" description="Staygreen protein" evidence="6">
    <location>
        <begin position="87"/>
        <end position="234"/>
    </location>
</feature>
<protein>
    <recommendedName>
        <fullName evidence="6">Staygreen protein domain-containing protein</fullName>
    </recommendedName>
</protein>
<dbReference type="InterPro" id="IPR024438">
    <property type="entry name" value="Staygreen"/>
</dbReference>
<gene>
    <name evidence="7" type="ORF">CYMTET_21475</name>
</gene>
<keyword evidence="3" id="KW-0150">Chloroplast</keyword>
<comment type="similarity">
    <text evidence="2">Belongs to the staygreen family.</text>
</comment>
<comment type="subcellular location">
    <subcellularLocation>
        <location evidence="1">Plastid</location>
        <location evidence="1">Chloroplast</location>
    </subcellularLocation>
</comment>
<keyword evidence="8" id="KW-1185">Reference proteome</keyword>
<evidence type="ECO:0000256" key="3">
    <source>
        <dbReference type="ARBA" id="ARBA00022528"/>
    </source>
</evidence>
<dbReference type="GO" id="GO:0009507">
    <property type="term" value="C:chloroplast"/>
    <property type="evidence" value="ECO:0007669"/>
    <property type="project" value="UniProtKB-SubCell"/>
</dbReference>